<dbReference type="EMBL" id="JACHIR010000001">
    <property type="protein sequence ID" value="MBB5889827.1"/>
    <property type="molecule type" value="Genomic_DNA"/>
</dbReference>
<feature type="chain" id="PRO_5030601192" description="Secreted protein" evidence="1">
    <location>
        <begin position="39"/>
        <end position="177"/>
    </location>
</feature>
<dbReference type="InterPro" id="IPR006311">
    <property type="entry name" value="TAT_signal"/>
</dbReference>
<evidence type="ECO:0000313" key="3">
    <source>
        <dbReference type="Proteomes" id="UP000585638"/>
    </source>
</evidence>
<dbReference type="Gene3D" id="2.60.270.50">
    <property type="match status" value="1"/>
</dbReference>
<accession>A0A7W9KC59</accession>
<gene>
    <name evidence="2" type="ORF">BJ998_001023</name>
</gene>
<evidence type="ECO:0000256" key="1">
    <source>
        <dbReference type="SAM" id="SignalP"/>
    </source>
</evidence>
<evidence type="ECO:0008006" key="4">
    <source>
        <dbReference type="Google" id="ProtNLM"/>
    </source>
</evidence>
<organism evidence="2 3">
    <name type="scientific">Kutzneria kofuensis</name>
    <dbReference type="NCBI Taxonomy" id="103725"/>
    <lineage>
        <taxon>Bacteria</taxon>
        <taxon>Bacillati</taxon>
        <taxon>Actinomycetota</taxon>
        <taxon>Actinomycetes</taxon>
        <taxon>Pseudonocardiales</taxon>
        <taxon>Pseudonocardiaceae</taxon>
        <taxon>Kutzneria</taxon>
    </lineage>
</organism>
<keyword evidence="1" id="KW-0732">Signal</keyword>
<dbReference type="AlphaFoldDB" id="A0A7W9KC59"/>
<dbReference type="RefSeq" id="WP_184858917.1">
    <property type="nucleotide sequence ID" value="NZ_BAAAWY010000008.1"/>
</dbReference>
<protein>
    <recommendedName>
        <fullName evidence="4">Secreted protein</fullName>
    </recommendedName>
</protein>
<reference evidence="2 3" key="1">
    <citation type="submission" date="2020-08" db="EMBL/GenBank/DDBJ databases">
        <title>Sequencing the genomes of 1000 actinobacteria strains.</title>
        <authorList>
            <person name="Klenk H.-P."/>
        </authorList>
    </citation>
    <scope>NUCLEOTIDE SEQUENCE [LARGE SCALE GENOMIC DNA]</scope>
    <source>
        <strain evidence="2 3">DSM 43851</strain>
    </source>
</reference>
<dbReference type="Proteomes" id="UP000585638">
    <property type="component" value="Unassembled WGS sequence"/>
</dbReference>
<proteinExistence type="predicted"/>
<name>A0A7W9KC59_9PSEU</name>
<comment type="caution">
    <text evidence="2">The sequence shown here is derived from an EMBL/GenBank/DDBJ whole genome shotgun (WGS) entry which is preliminary data.</text>
</comment>
<dbReference type="PROSITE" id="PS51318">
    <property type="entry name" value="TAT"/>
    <property type="match status" value="1"/>
</dbReference>
<feature type="signal peptide" evidence="1">
    <location>
        <begin position="1"/>
        <end position="38"/>
    </location>
</feature>
<sequence length="177" mass="18925">MNSTHPTRRRRLSAVTWSVLVAALTMGSLALVPGQASAAQEPPAAPAAARSTTVALNSNVDCTLVRTEARLDSGTWTNEPPLVINQRGRGEWGSESNQFLRGTEGAASYFTVGCTDPSLNFKTVKVHWKNPYFGKNDYDAAGTDPAFQVSWLASGSNADRVTFTLDYARAGGDARTS</sequence>
<evidence type="ECO:0000313" key="2">
    <source>
        <dbReference type="EMBL" id="MBB5889827.1"/>
    </source>
</evidence>
<keyword evidence="3" id="KW-1185">Reference proteome</keyword>